<dbReference type="RefSeq" id="XP_060411908.1">
    <property type="nucleotide sequence ID" value="XM_060561344.1"/>
</dbReference>
<dbReference type="GeneID" id="85445584"/>
<dbReference type="EMBL" id="JAHLJV010000050">
    <property type="protein sequence ID" value="KAK1584847.1"/>
    <property type="molecule type" value="Genomic_DNA"/>
</dbReference>
<dbReference type="Proteomes" id="UP001230504">
    <property type="component" value="Unassembled WGS sequence"/>
</dbReference>
<reference evidence="2" key="1">
    <citation type="submission" date="2021-06" db="EMBL/GenBank/DDBJ databases">
        <title>Comparative genomics, transcriptomics and evolutionary studies reveal genomic signatures of adaptation to plant cell wall in hemibiotrophic fungi.</title>
        <authorList>
            <consortium name="DOE Joint Genome Institute"/>
            <person name="Baroncelli R."/>
            <person name="Diaz J.F."/>
            <person name="Benocci T."/>
            <person name="Peng M."/>
            <person name="Battaglia E."/>
            <person name="Haridas S."/>
            <person name="Andreopoulos W."/>
            <person name="Labutti K."/>
            <person name="Pangilinan J."/>
            <person name="Floch G.L."/>
            <person name="Makela M.R."/>
            <person name="Henrissat B."/>
            <person name="Grigoriev I.V."/>
            <person name="Crouch J.A."/>
            <person name="De Vries R.P."/>
            <person name="Sukno S.A."/>
            <person name="Thon M.R."/>
        </authorList>
    </citation>
    <scope>NUCLEOTIDE SEQUENCE</scope>
    <source>
        <strain evidence="2">CBS 125086</strain>
    </source>
</reference>
<feature type="region of interest" description="Disordered" evidence="1">
    <location>
        <begin position="49"/>
        <end position="100"/>
    </location>
</feature>
<sequence>MSSTPALDSASTAAHPPESEVGEVPGHSFQFVRPKTFIGRLASSFAQDVGPIVPLSVHNEASKSVRPRRRSRKKKAKDGRADIRRVPDHDGDPIEGGSDE</sequence>
<feature type="compositionally biased region" description="Polar residues" evidence="1">
    <location>
        <begin position="1"/>
        <end position="12"/>
    </location>
</feature>
<keyword evidence="3" id="KW-1185">Reference proteome</keyword>
<protein>
    <submittedName>
        <fullName evidence="2">Uncharacterized protein</fullName>
    </submittedName>
</protein>
<dbReference type="AlphaFoldDB" id="A0AAD8PUQ4"/>
<feature type="compositionally biased region" description="Basic residues" evidence="1">
    <location>
        <begin position="65"/>
        <end position="77"/>
    </location>
</feature>
<feature type="compositionally biased region" description="Basic and acidic residues" evidence="1">
    <location>
        <begin position="78"/>
        <end position="92"/>
    </location>
</feature>
<evidence type="ECO:0000313" key="3">
    <source>
        <dbReference type="Proteomes" id="UP001230504"/>
    </source>
</evidence>
<name>A0AAD8PUQ4_9PEZI</name>
<feature type="region of interest" description="Disordered" evidence="1">
    <location>
        <begin position="1"/>
        <end position="27"/>
    </location>
</feature>
<accession>A0AAD8PUQ4</accession>
<proteinExistence type="predicted"/>
<organism evidence="2 3">
    <name type="scientific">Colletotrichum navitas</name>
    <dbReference type="NCBI Taxonomy" id="681940"/>
    <lineage>
        <taxon>Eukaryota</taxon>
        <taxon>Fungi</taxon>
        <taxon>Dikarya</taxon>
        <taxon>Ascomycota</taxon>
        <taxon>Pezizomycotina</taxon>
        <taxon>Sordariomycetes</taxon>
        <taxon>Hypocreomycetidae</taxon>
        <taxon>Glomerellales</taxon>
        <taxon>Glomerellaceae</taxon>
        <taxon>Colletotrichum</taxon>
        <taxon>Colletotrichum graminicola species complex</taxon>
    </lineage>
</organism>
<comment type="caution">
    <text evidence="2">The sequence shown here is derived from an EMBL/GenBank/DDBJ whole genome shotgun (WGS) entry which is preliminary data.</text>
</comment>
<gene>
    <name evidence="2" type="ORF">LY79DRAFT_591868</name>
</gene>
<evidence type="ECO:0000313" key="2">
    <source>
        <dbReference type="EMBL" id="KAK1584847.1"/>
    </source>
</evidence>
<evidence type="ECO:0000256" key="1">
    <source>
        <dbReference type="SAM" id="MobiDB-lite"/>
    </source>
</evidence>